<keyword evidence="3" id="KW-0805">Transcription regulation</keyword>
<keyword evidence="5" id="KW-0804">Transcription</keyword>
<comment type="similarity">
    <text evidence="2">Belongs to the transcriptional coactivator PC4 family.</text>
</comment>
<evidence type="ECO:0000256" key="2">
    <source>
        <dbReference type="ARBA" id="ARBA00009001"/>
    </source>
</evidence>
<organism evidence="9 10">
    <name type="scientific">Penicillium roqueforti (strain FM164)</name>
    <dbReference type="NCBI Taxonomy" id="1365484"/>
    <lineage>
        <taxon>Eukaryota</taxon>
        <taxon>Fungi</taxon>
        <taxon>Dikarya</taxon>
        <taxon>Ascomycota</taxon>
        <taxon>Pezizomycotina</taxon>
        <taxon>Eurotiomycetes</taxon>
        <taxon>Eurotiomycetidae</taxon>
        <taxon>Eurotiales</taxon>
        <taxon>Aspergillaceae</taxon>
        <taxon>Penicillium</taxon>
    </lineage>
</organism>
<evidence type="ECO:0000256" key="6">
    <source>
        <dbReference type="ARBA" id="ARBA00023242"/>
    </source>
</evidence>
<protein>
    <submittedName>
        <fullName evidence="9">SsDNA-binding transcriptional regulator</fullName>
    </submittedName>
</protein>
<dbReference type="InterPro" id="IPR009044">
    <property type="entry name" value="ssDNA-bd_transcriptional_reg"/>
</dbReference>
<reference evidence="9" key="1">
    <citation type="journal article" date="2014" name="Nat. Commun.">
        <title>Multiple recent horizontal transfers of a large genomic region in cheese making fungi.</title>
        <authorList>
            <person name="Cheeseman K."/>
            <person name="Ropars J."/>
            <person name="Renault P."/>
            <person name="Dupont J."/>
            <person name="Gouzy J."/>
            <person name="Branca A."/>
            <person name="Abraham A.L."/>
            <person name="Ceppi M."/>
            <person name="Conseiller E."/>
            <person name="Debuchy R."/>
            <person name="Malagnac F."/>
            <person name="Goarin A."/>
            <person name="Silar P."/>
            <person name="Lacoste S."/>
            <person name="Sallet E."/>
            <person name="Bensimon A."/>
            <person name="Giraud T."/>
            <person name="Brygoo Y."/>
        </authorList>
    </citation>
    <scope>NUCLEOTIDE SEQUENCE [LARGE SCALE GENOMIC DNA]</scope>
    <source>
        <strain evidence="9">FM164</strain>
    </source>
</reference>
<name>W6PY56_PENRF</name>
<evidence type="ECO:0000256" key="5">
    <source>
        <dbReference type="ARBA" id="ARBA00023163"/>
    </source>
</evidence>
<dbReference type="PANTHER" id="PTHR13215">
    <property type="entry name" value="RNA POLYMERASE II TRANSCRIPTIONAL COACTIVATOR"/>
    <property type="match status" value="1"/>
</dbReference>
<dbReference type="InterPro" id="IPR045125">
    <property type="entry name" value="Sub1/Tcp4-like"/>
</dbReference>
<evidence type="ECO:0000256" key="3">
    <source>
        <dbReference type="ARBA" id="ARBA00023015"/>
    </source>
</evidence>
<evidence type="ECO:0000313" key="9">
    <source>
        <dbReference type="EMBL" id="CDM26909.1"/>
    </source>
</evidence>
<evidence type="ECO:0000256" key="4">
    <source>
        <dbReference type="ARBA" id="ARBA00023125"/>
    </source>
</evidence>
<evidence type="ECO:0000256" key="1">
    <source>
        <dbReference type="ARBA" id="ARBA00004123"/>
    </source>
</evidence>
<dbReference type="Pfam" id="PF02229">
    <property type="entry name" value="PC4"/>
    <property type="match status" value="1"/>
</dbReference>
<dbReference type="AlphaFoldDB" id="W6PY56"/>
<evidence type="ECO:0000313" key="10">
    <source>
        <dbReference type="Proteomes" id="UP000030686"/>
    </source>
</evidence>
<dbReference type="EMBL" id="HG792015">
    <property type="protein sequence ID" value="CDM26909.1"/>
    <property type="molecule type" value="Genomic_DNA"/>
</dbReference>
<feature type="compositionally biased region" description="Polar residues" evidence="7">
    <location>
        <begin position="130"/>
        <end position="141"/>
    </location>
</feature>
<evidence type="ECO:0000259" key="8">
    <source>
        <dbReference type="Pfam" id="PF02229"/>
    </source>
</evidence>
<dbReference type="GO" id="GO:0003713">
    <property type="term" value="F:transcription coactivator activity"/>
    <property type="evidence" value="ECO:0007669"/>
    <property type="project" value="InterPro"/>
</dbReference>
<proteinExistence type="inferred from homology"/>
<dbReference type="Gene3D" id="2.30.31.10">
    <property type="entry name" value="Transcriptional Coactivator Pc4, Chain A"/>
    <property type="match status" value="1"/>
</dbReference>
<dbReference type="InterPro" id="IPR003173">
    <property type="entry name" value="PC4_C"/>
</dbReference>
<dbReference type="STRING" id="1365484.W6PY56"/>
<accession>W6PY56</accession>
<feature type="domain" description="Transcriptional coactivator p15 (PC4) C-terminal" evidence="8">
    <location>
        <begin position="41"/>
        <end position="91"/>
    </location>
</feature>
<keyword evidence="10" id="KW-1185">Reference proteome</keyword>
<dbReference type="GO" id="GO:0003677">
    <property type="term" value="F:DNA binding"/>
    <property type="evidence" value="ECO:0007669"/>
    <property type="project" value="UniProtKB-KW"/>
</dbReference>
<gene>
    <name evidence="9" type="ORF">PROQFM164_S01g000718</name>
</gene>
<comment type="subcellular location">
    <subcellularLocation>
        <location evidence="1">Nucleus</location>
    </subcellularLocation>
</comment>
<sequence length="149" mass="16432">MSSRKRSSDSGVGLDNSVRPKKAKVNTTAETKIDSNGDRYWEISKMRRLTISSFRGKTQVNVREYYEKDGQELPGKKGISMPVDQFATIVSILPEIEQALKENGETLPRPVYSAEGGLSDQGEQGHAHSDNQGLSKQNIEATSDEESEA</sequence>
<feature type="region of interest" description="Disordered" evidence="7">
    <location>
        <begin position="1"/>
        <end position="30"/>
    </location>
</feature>
<feature type="region of interest" description="Disordered" evidence="7">
    <location>
        <begin position="101"/>
        <end position="149"/>
    </location>
</feature>
<evidence type="ECO:0000256" key="7">
    <source>
        <dbReference type="SAM" id="MobiDB-lite"/>
    </source>
</evidence>
<keyword evidence="6" id="KW-0539">Nucleus</keyword>
<dbReference type="SUPFAM" id="SSF54447">
    <property type="entry name" value="ssDNA-binding transcriptional regulator domain"/>
    <property type="match status" value="1"/>
</dbReference>
<dbReference type="GO" id="GO:0060261">
    <property type="term" value="P:positive regulation of transcription initiation by RNA polymerase II"/>
    <property type="evidence" value="ECO:0007669"/>
    <property type="project" value="InterPro"/>
</dbReference>
<dbReference type="GO" id="GO:0005634">
    <property type="term" value="C:nucleus"/>
    <property type="evidence" value="ECO:0007669"/>
    <property type="project" value="UniProtKB-SubCell"/>
</dbReference>
<dbReference type="OMA" id="NPFWELS"/>
<dbReference type="Proteomes" id="UP000030686">
    <property type="component" value="Unassembled WGS sequence"/>
</dbReference>
<keyword evidence="4 9" id="KW-0238">DNA-binding</keyword>
<dbReference type="OrthoDB" id="2505440at2759"/>